<dbReference type="OrthoDB" id="2400237at2"/>
<evidence type="ECO:0000313" key="4">
    <source>
        <dbReference type="Proteomes" id="UP000242088"/>
    </source>
</evidence>
<keyword evidence="4" id="KW-1185">Reference proteome</keyword>
<dbReference type="Proteomes" id="UP000242088">
    <property type="component" value="Unassembled WGS sequence"/>
</dbReference>
<dbReference type="Proteomes" id="UP000243350">
    <property type="component" value="Unassembled WGS sequence"/>
</dbReference>
<dbReference type="AlphaFoldDB" id="A0A2K4DMC2"/>
<dbReference type="EMBL" id="PYZI01000008">
    <property type="protein sequence ID" value="PTF13749.1"/>
    <property type="molecule type" value="Genomic_DNA"/>
</dbReference>
<protein>
    <submittedName>
        <fullName evidence="1">Uncharacterized protein</fullName>
    </submittedName>
</protein>
<evidence type="ECO:0000313" key="3">
    <source>
        <dbReference type="EMBL" id="PTF16525.1"/>
    </source>
</evidence>
<evidence type="ECO:0000313" key="1">
    <source>
        <dbReference type="EMBL" id="PTE74376.1"/>
    </source>
</evidence>
<dbReference type="EMBL" id="PYZL01000006">
    <property type="protein sequence ID" value="PTE74376.1"/>
    <property type="molecule type" value="Genomic_DNA"/>
</dbReference>
<dbReference type="RefSeq" id="WP_103166617.1">
    <property type="nucleotide sequence ID" value="NZ_CP130489.1"/>
</dbReference>
<evidence type="ECO:0000313" key="2">
    <source>
        <dbReference type="EMBL" id="PTF13749.1"/>
    </source>
</evidence>
<dbReference type="GeneID" id="48886800"/>
<sequence>MNIYKLYYQHYKDIVDDNVLKVFVLANNEDEVKQFAKKAAYSIEKIEEVSQEEYEEERKNGNSFGLEHADKFLD</sequence>
<reference evidence="4 5" key="1">
    <citation type="journal article" date="2016" name="Front. Microbiol.">
        <title>Comprehensive Phylogenetic Analysis of Bovine Non-aureus Staphylococci Species Based on Whole-Genome Sequencing.</title>
        <authorList>
            <person name="Naushad S."/>
            <person name="Barkema H.W."/>
            <person name="Luby C."/>
            <person name="Condas L.A."/>
            <person name="Nobrega D.B."/>
            <person name="Carson D.A."/>
            <person name="De Buck J."/>
        </authorList>
    </citation>
    <scope>NUCLEOTIDE SEQUENCE [LARGE SCALE GENOMIC DNA]</scope>
    <source>
        <strain evidence="2 4">SNUC 1409</strain>
        <strain evidence="3 6">SNUC 4143</strain>
        <strain evidence="1 5">SNUC 761</strain>
    </source>
</reference>
<reference evidence="1" key="3">
    <citation type="submission" date="2018-03" db="EMBL/GenBank/DDBJ databases">
        <authorList>
            <person name="Keele B.F."/>
        </authorList>
    </citation>
    <scope>NUCLEOTIDE SEQUENCE</scope>
    <source>
        <strain evidence="3">SNUC 4143</strain>
        <strain evidence="1">SNUC 761</strain>
    </source>
</reference>
<dbReference type="Proteomes" id="UP000242547">
    <property type="component" value="Unassembled WGS sequence"/>
</dbReference>
<organism evidence="1 5">
    <name type="scientific">Staphylococcus devriesei</name>
    <dbReference type="NCBI Taxonomy" id="586733"/>
    <lineage>
        <taxon>Bacteria</taxon>
        <taxon>Bacillati</taxon>
        <taxon>Bacillota</taxon>
        <taxon>Bacilli</taxon>
        <taxon>Bacillales</taxon>
        <taxon>Staphylococcaceae</taxon>
        <taxon>Staphylococcus</taxon>
    </lineage>
</organism>
<name>A0A2K4DMC2_9STAP</name>
<dbReference type="EMBL" id="PYZH01000006">
    <property type="protein sequence ID" value="PTF16525.1"/>
    <property type="molecule type" value="Genomic_DNA"/>
</dbReference>
<proteinExistence type="predicted"/>
<reference evidence="2" key="2">
    <citation type="submission" date="2018-03" db="EMBL/GenBank/DDBJ databases">
        <authorList>
            <person name="Naushad S."/>
        </authorList>
    </citation>
    <scope>NUCLEOTIDE SEQUENCE</scope>
    <source>
        <strain evidence="2">SNUC 1409</strain>
    </source>
</reference>
<evidence type="ECO:0000313" key="5">
    <source>
        <dbReference type="Proteomes" id="UP000242547"/>
    </source>
</evidence>
<evidence type="ECO:0000313" key="6">
    <source>
        <dbReference type="Proteomes" id="UP000243350"/>
    </source>
</evidence>
<accession>A0A2K4DMC2</accession>
<gene>
    <name evidence="1" type="ORF">BUY44_01850</name>
    <name evidence="2" type="ORF">BUY47_07885</name>
    <name evidence="3" type="ORF">BUY48_01735</name>
</gene>
<comment type="caution">
    <text evidence="1">The sequence shown here is derived from an EMBL/GenBank/DDBJ whole genome shotgun (WGS) entry which is preliminary data.</text>
</comment>